<protein>
    <submittedName>
        <fullName evidence="5">Subtilase family protein</fullName>
    </submittedName>
</protein>
<dbReference type="PRINTS" id="PR00723">
    <property type="entry name" value="SUBTILISIN"/>
</dbReference>
<dbReference type="AlphaFoldDB" id="A0A543L806"/>
<dbReference type="InterPro" id="IPR034074">
    <property type="entry name" value="Y4bN_pept_dom"/>
</dbReference>
<dbReference type="Pfam" id="PF00082">
    <property type="entry name" value="Peptidase_S8"/>
    <property type="match status" value="1"/>
</dbReference>
<dbReference type="SUPFAM" id="SSF52743">
    <property type="entry name" value="Subtilisin-like"/>
    <property type="match status" value="1"/>
</dbReference>
<evidence type="ECO:0000256" key="2">
    <source>
        <dbReference type="ARBA" id="ARBA00022801"/>
    </source>
</evidence>
<dbReference type="EMBL" id="VFPV01000002">
    <property type="protein sequence ID" value="TQN03400.1"/>
    <property type="molecule type" value="Genomic_DNA"/>
</dbReference>
<name>A0A543L806_9BURK</name>
<reference evidence="5 6" key="1">
    <citation type="submission" date="2019-06" db="EMBL/GenBank/DDBJ databases">
        <title>Genomic Encyclopedia of Archaeal and Bacterial Type Strains, Phase II (KMG-II): from individual species to whole genera.</title>
        <authorList>
            <person name="Goeker M."/>
        </authorList>
    </citation>
    <scope>NUCLEOTIDE SEQUENCE [LARGE SCALE GENOMIC DNA]</scope>
    <source>
        <strain evidence="5 6">DSM 7270</strain>
    </source>
</reference>
<comment type="caution">
    <text evidence="5">The sequence shown here is derived from an EMBL/GenBank/DDBJ whole genome shotgun (WGS) entry which is preliminary data.</text>
</comment>
<dbReference type="RefSeq" id="WP_211360741.1">
    <property type="nucleotide sequence ID" value="NZ_VFPV01000002.1"/>
</dbReference>
<evidence type="ECO:0000256" key="1">
    <source>
        <dbReference type="ARBA" id="ARBA00022670"/>
    </source>
</evidence>
<dbReference type="InterPro" id="IPR000209">
    <property type="entry name" value="Peptidase_S8/S53_dom"/>
</dbReference>
<dbReference type="InterPro" id="IPR015500">
    <property type="entry name" value="Peptidase_S8_subtilisin-rel"/>
</dbReference>
<sequence length="899" mass="97906">MPGAHNFEHLPLLLRFQGKARLRGGGDPSPQTLANKGAQRQAHSVALDTAAQTLSQNWQARKAQRQAAGLALPDVPAGIPILLQIDTGLDLDALRAKFEFEIVAEQEDGYVIVASDDIQLTAFRNMAQGFAVTVHGSATIANVHALFDDPNQTDRLGRILSDQLMASWGYIDEDQHYIVDVGIACVGTQEIPPRPVRGKRATDAQWAAKEYEWSERRASAYNEWDDIKIERETSIRKFTEFYQAEILHMRDSADFDAGVLPDSFTVRLKISGKGLKDFVLNYPYIFEVVEPEDIALPQHLGQQGVQAATAVAPVAPAADAPTVCVIDSGIQEAHVMLQPGIDQITSHCFLPGQAATAVADEVAPGGHGTRVAGAVLYGEAVPSDGAPQLPFWIQNARVLNAQNAMPVELFPPEALRKAVERFNDSPRQTRIFNHSINARSYCRTRYMSSWAAEIDQLCNERDVLIVQSAGNLPLQGTPPFLGIIDHLTAGRDYPVYLAERSARIANPGQSLQALTVGSIAYDAAEQGAWRSFATQPAGPSAFSRTGPGIWNVIKPEVVEYGGDAARSSNAPSDLQAGGVIPAACPNLIRSTLYGPGPAADRDTAGTSYAAPKVARIAAQVQRALPAEPALLYRALVVQSAQWPAWAEDLLTRLRNPPPGMAPPEKQALFASASAAFRSLGFGVPDAARATTNTDHRTTLITSGETGIHAGECHIYQVPIPAELRQQADDFDIRIDVTLSYVAQPRRTRRNLRRYLSTWVDWKASRLGEGLHDFRVRAMKDAANGEAPLPGTTLPWVLHDKPQDGLIHDFKRNSGTVQKDWAVVRSNSLPDHFCIAVVGHQGWSYDPDSTARYVLAVTFEILGSEITIYEPLRAAIAELQAQTEAEIEDTEVEVEVEATE</sequence>
<dbReference type="CDD" id="cd04847">
    <property type="entry name" value="Peptidases_S8_Subtilisin_like_2"/>
    <property type="match status" value="1"/>
</dbReference>
<proteinExistence type="predicted"/>
<keyword evidence="1" id="KW-0645">Protease</keyword>
<dbReference type="GO" id="GO:0004252">
    <property type="term" value="F:serine-type endopeptidase activity"/>
    <property type="evidence" value="ECO:0007669"/>
    <property type="project" value="InterPro"/>
</dbReference>
<dbReference type="Proteomes" id="UP000316993">
    <property type="component" value="Unassembled WGS sequence"/>
</dbReference>
<feature type="domain" description="Peptidase S8/S53" evidence="4">
    <location>
        <begin position="320"/>
        <end position="640"/>
    </location>
</feature>
<evidence type="ECO:0000259" key="4">
    <source>
        <dbReference type="Pfam" id="PF00082"/>
    </source>
</evidence>
<dbReference type="InterPro" id="IPR036852">
    <property type="entry name" value="Peptidase_S8/S53_dom_sf"/>
</dbReference>
<organism evidence="5 6">
    <name type="scientific">Acidovorax temperans</name>
    <dbReference type="NCBI Taxonomy" id="80878"/>
    <lineage>
        <taxon>Bacteria</taxon>
        <taxon>Pseudomonadati</taxon>
        <taxon>Pseudomonadota</taxon>
        <taxon>Betaproteobacteria</taxon>
        <taxon>Burkholderiales</taxon>
        <taxon>Comamonadaceae</taxon>
        <taxon>Acidovorax</taxon>
    </lineage>
</organism>
<dbReference type="GO" id="GO:0006508">
    <property type="term" value="P:proteolysis"/>
    <property type="evidence" value="ECO:0007669"/>
    <property type="project" value="UniProtKB-KW"/>
</dbReference>
<accession>A0A543L806</accession>
<dbReference type="Gene3D" id="3.40.50.200">
    <property type="entry name" value="Peptidase S8/S53 domain"/>
    <property type="match status" value="1"/>
</dbReference>
<evidence type="ECO:0000313" key="6">
    <source>
        <dbReference type="Proteomes" id="UP000316993"/>
    </source>
</evidence>
<keyword evidence="3" id="KW-0720">Serine protease</keyword>
<keyword evidence="2" id="KW-0378">Hydrolase</keyword>
<evidence type="ECO:0000256" key="3">
    <source>
        <dbReference type="ARBA" id="ARBA00022825"/>
    </source>
</evidence>
<evidence type="ECO:0000313" key="5">
    <source>
        <dbReference type="EMBL" id="TQN03400.1"/>
    </source>
</evidence>
<gene>
    <name evidence="5" type="ORF">BDD18_2078</name>
</gene>